<sequence length="171" mass="19945">MAHMFRGDFQQKLDSKGRVSVPASFRRVLEQGDPDWQKGLRPRLVIVYGDKLQKYLECFTMRAVDEIDDMIARMPRGSVDRRMMEHYFHGLSHPTEIDADGRLILPQRLRDKIGLMDEAYFFATSDTFKIWNYETFEAEQSAPFDAWRAAQGPDFNIFSLAEKYAPPREEG</sequence>
<comment type="caution">
    <text evidence="9">The sequence shown here is derived from an EMBL/GenBank/DDBJ whole genome shotgun (WGS) entry which is preliminary data.</text>
</comment>
<dbReference type="GO" id="GO:0003700">
    <property type="term" value="F:DNA-binding transcription factor activity"/>
    <property type="evidence" value="ECO:0007669"/>
    <property type="project" value="UniProtKB-UniRule"/>
</dbReference>
<comment type="subcellular location">
    <subcellularLocation>
        <location evidence="7">Cytoplasm</location>
        <location evidence="7">Nucleoid</location>
    </subcellularLocation>
</comment>
<dbReference type="Pfam" id="PF02381">
    <property type="entry name" value="MraZ"/>
    <property type="match status" value="2"/>
</dbReference>
<comment type="subunit">
    <text evidence="7">Forms oligomers.</text>
</comment>
<dbReference type="Gene3D" id="3.40.1550.20">
    <property type="entry name" value="Transcriptional regulator MraZ domain"/>
    <property type="match status" value="1"/>
</dbReference>
<dbReference type="PROSITE" id="PS51740">
    <property type="entry name" value="SPOVT_ABRB"/>
    <property type="match status" value="2"/>
</dbReference>
<comment type="similarity">
    <text evidence="7">Belongs to the MraZ family.</text>
</comment>
<keyword evidence="10" id="KW-1185">Reference proteome</keyword>
<evidence type="ECO:0000313" key="9">
    <source>
        <dbReference type="EMBL" id="PTN00966.1"/>
    </source>
</evidence>
<evidence type="ECO:0000256" key="7">
    <source>
        <dbReference type="HAMAP-Rule" id="MF_01008"/>
    </source>
</evidence>
<dbReference type="InterPro" id="IPR035644">
    <property type="entry name" value="MraZ_C"/>
</dbReference>
<feature type="domain" description="SpoVT-AbrB" evidence="8">
    <location>
        <begin position="8"/>
        <end position="66"/>
    </location>
</feature>
<dbReference type="InterPro" id="IPR035642">
    <property type="entry name" value="MraZ_N"/>
</dbReference>
<dbReference type="InterPro" id="IPR037914">
    <property type="entry name" value="SpoVT-AbrB_sf"/>
</dbReference>
<dbReference type="SUPFAM" id="SSF89447">
    <property type="entry name" value="AbrB/MazE/MraZ-like"/>
    <property type="match status" value="1"/>
</dbReference>
<dbReference type="Proteomes" id="UP000243859">
    <property type="component" value="Unassembled WGS sequence"/>
</dbReference>
<dbReference type="CDD" id="cd16320">
    <property type="entry name" value="MraZ_N"/>
    <property type="match status" value="1"/>
</dbReference>
<proteinExistence type="inferred from homology"/>
<reference evidence="9 10" key="1">
    <citation type="submission" date="2018-04" db="EMBL/GenBank/DDBJ databases">
        <title>Genomic Encyclopedia of Archaeal and Bacterial Type Strains, Phase II (KMG-II): from individual species to whole genera.</title>
        <authorList>
            <person name="Goeker M."/>
        </authorList>
    </citation>
    <scope>NUCLEOTIDE SEQUENCE [LARGE SCALE GENOMIC DNA]</scope>
    <source>
        <strain evidence="9 10">DSM 18064</strain>
    </source>
</reference>
<dbReference type="PANTHER" id="PTHR34701">
    <property type="entry name" value="TRANSCRIPTIONAL REGULATOR MRAZ"/>
    <property type="match status" value="1"/>
</dbReference>
<keyword evidence="4 7" id="KW-0805">Transcription regulation</keyword>
<evidence type="ECO:0000256" key="2">
    <source>
        <dbReference type="ARBA" id="ARBA00022490"/>
    </source>
</evidence>
<dbReference type="InterPro" id="IPR038619">
    <property type="entry name" value="MraZ_sf"/>
</dbReference>
<feature type="domain" description="SpoVT-AbrB" evidence="8">
    <location>
        <begin position="92"/>
        <end position="135"/>
    </location>
</feature>
<dbReference type="GO" id="GO:2000143">
    <property type="term" value="P:negative regulation of DNA-templated transcription initiation"/>
    <property type="evidence" value="ECO:0007669"/>
    <property type="project" value="TreeGrafter"/>
</dbReference>
<dbReference type="GO" id="GO:0009295">
    <property type="term" value="C:nucleoid"/>
    <property type="evidence" value="ECO:0007669"/>
    <property type="project" value="UniProtKB-SubCell"/>
</dbReference>
<organism evidence="9 10">
    <name type="scientific">Rhodovulum imhoffii</name>
    <dbReference type="NCBI Taxonomy" id="365340"/>
    <lineage>
        <taxon>Bacteria</taxon>
        <taxon>Pseudomonadati</taxon>
        <taxon>Pseudomonadota</taxon>
        <taxon>Alphaproteobacteria</taxon>
        <taxon>Rhodobacterales</taxon>
        <taxon>Paracoccaceae</taxon>
        <taxon>Rhodovulum</taxon>
    </lineage>
</organism>
<dbReference type="InterPro" id="IPR007159">
    <property type="entry name" value="SpoVT-AbrB_dom"/>
</dbReference>
<dbReference type="InterPro" id="IPR020603">
    <property type="entry name" value="MraZ_dom"/>
</dbReference>
<evidence type="ECO:0000256" key="5">
    <source>
        <dbReference type="ARBA" id="ARBA00023125"/>
    </source>
</evidence>
<evidence type="ECO:0000259" key="8">
    <source>
        <dbReference type="PROSITE" id="PS51740"/>
    </source>
</evidence>
<gene>
    <name evidence="7" type="primary">mraZ</name>
    <name evidence="9" type="ORF">C8N32_11923</name>
</gene>
<protein>
    <recommendedName>
        <fullName evidence="1 7">Transcriptional regulator MraZ</fullName>
    </recommendedName>
</protein>
<keyword evidence="2 7" id="KW-0963">Cytoplasm</keyword>
<evidence type="ECO:0000256" key="6">
    <source>
        <dbReference type="ARBA" id="ARBA00023163"/>
    </source>
</evidence>
<evidence type="ECO:0000256" key="1">
    <source>
        <dbReference type="ARBA" id="ARBA00013860"/>
    </source>
</evidence>
<keyword evidence="6 7" id="KW-0804">Transcription</keyword>
<dbReference type="PANTHER" id="PTHR34701:SF1">
    <property type="entry name" value="TRANSCRIPTIONAL REGULATOR MRAZ"/>
    <property type="match status" value="1"/>
</dbReference>
<evidence type="ECO:0000313" key="10">
    <source>
        <dbReference type="Proteomes" id="UP000243859"/>
    </source>
</evidence>
<dbReference type="NCBIfam" id="NF001476">
    <property type="entry name" value="PRK00326.2-2"/>
    <property type="match status" value="1"/>
</dbReference>
<dbReference type="AlphaFoldDB" id="A0A2T5BPJ9"/>
<keyword evidence="5 7" id="KW-0238">DNA-binding</keyword>
<evidence type="ECO:0000256" key="3">
    <source>
        <dbReference type="ARBA" id="ARBA00022737"/>
    </source>
</evidence>
<accession>A0A2T5BPJ9</accession>
<evidence type="ECO:0000256" key="4">
    <source>
        <dbReference type="ARBA" id="ARBA00023015"/>
    </source>
</evidence>
<dbReference type="GO" id="GO:0000976">
    <property type="term" value="F:transcription cis-regulatory region binding"/>
    <property type="evidence" value="ECO:0007669"/>
    <property type="project" value="TreeGrafter"/>
</dbReference>
<keyword evidence="3" id="KW-0677">Repeat</keyword>
<dbReference type="EMBL" id="QAAA01000019">
    <property type="protein sequence ID" value="PTN00966.1"/>
    <property type="molecule type" value="Genomic_DNA"/>
</dbReference>
<dbReference type="InterPro" id="IPR003444">
    <property type="entry name" value="MraZ"/>
</dbReference>
<dbReference type="HAMAP" id="MF_01008">
    <property type="entry name" value="MraZ"/>
    <property type="match status" value="1"/>
</dbReference>
<dbReference type="GO" id="GO:0005737">
    <property type="term" value="C:cytoplasm"/>
    <property type="evidence" value="ECO:0007669"/>
    <property type="project" value="UniProtKB-UniRule"/>
</dbReference>
<name>A0A2T5BPJ9_9RHOB</name>
<dbReference type="CDD" id="cd16321">
    <property type="entry name" value="MraZ_C"/>
    <property type="match status" value="1"/>
</dbReference>